<evidence type="ECO:0008006" key="3">
    <source>
        <dbReference type="Google" id="ProtNLM"/>
    </source>
</evidence>
<protein>
    <recommendedName>
        <fullName evidence="3">DUF5681 domain-containing protein</fullName>
    </recommendedName>
</protein>
<feature type="compositionally biased region" description="Polar residues" evidence="1">
    <location>
        <begin position="1"/>
        <end position="18"/>
    </location>
</feature>
<sequence>MDNNKVSLVSLPQKTPSASVKYPPGKHPNSRKNLKPYPPGVNGNPKPGNSLKAVLLNALLEPLKEPAEDAPARDHVVYATLKGAISCEPTSAHLKEVWDRVEGKLQDKEAIRDINVVFVIGKGYKEIPQLIESKDATE</sequence>
<comment type="caution">
    <text evidence="2">The sequence shown here is derived from an EMBL/GenBank/DDBJ whole genome shotgun (WGS) entry which is preliminary data.</text>
</comment>
<evidence type="ECO:0000313" key="2">
    <source>
        <dbReference type="EMBL" id="KKN65881.1"/>
    </source>
</evidence>
<name>A0A0F9UXG7_9ZZZZ</name>
<proteinExistence type="predicted"/>
<feature type="region of interest" description="Disordered" evidence="1">
    <location>
        <begin position="1"/>
        <end position="48"/>
    </location>
</feature>
<dbReference type="AlphaFoldDB" id="A0A0F9UXG7"/>
<reference evidence="2" key="1">
    <citation type="journal article" date="2015" name="Nature">
        <title>Complex archaea that bridge the gap between prokaryotes and eukaryotes.</title>
        <authorList>
            <person name="Spang A."/>
            <person name="Saw J.H."/>
            <person name="Jorgensen S.L."/>
            <person name="Zaremba-Niedzwiedzka K."/>
            <person name="Martijn J."/>
            <person name="Lind A.E."/>
            <person name="van Eijk R."/>
            <person name="Schleper C."/>
            <person name="Guy L."/>
            <person name="Ettema T.J."/>
        </authorList>
    </citation>
    <scope>NUCLEOTIDE SEQUENCE</scope>
</reference>
<dbReference type="EMBL" id="LAZR01000514">
    <property type="protein sequence ID" value="KKN65881.1"/>
    <property type="molecule type" value="Genomic_DNA"/>
</dbReference>
<organism evidence="2">
    <name type="scientific">marine sediment metagenome</name>
    <dbReference type="NCBI Taxonomy" id="412755"/>
    <lineage>
        <taxon>unclassified sequences</taxon>
        <taxon>metagenomes</taxon>
        <taxon>ecological metagenomes</taxon>
    </lineage>
</organism>
<gene>
    <name evidence="2" type="ORF">LCGC14_0476980</name>
</gene>
<accession>A0A0F9UXG7</accession>
<evidence type="ECO:0000256" key="1">
    <source>
        <dbReference type="SAM" id="MobiDB-lite"/>
    </source>
</evidence>